<sequence length="103" mass="12074">MYRTTKHFFITNSLECELCISPNDLHHKNVWYYSWIGNSNNLSLIEENDYFYVSSLDLSLTIINMDESKSGFYQCKLSNSEAGPYFIELINDTKELIIDVDKK</sequence>
<dbReference type="EMBL" id="GGMR01015165">
    <property type="protein sequence ID" value="MBY27784.1"/>
    <property type="molecule type" value="Transcribed_RNA"/>
</dbReference>
<dbReference type="InterPro" id="IPR013783">
    <property type="entry name" value="Ig-like_fold"/>
</dbReference>
<dbReference type="PROSITE" id="PS50835">
    <property type="entry name" value="IG_LIKE"/>
    <property type="match status" value="1"/>
</dbReference>
<reference evidence="2" key="1">
    <citation type="submission" date="2018-04" db="EMBL/GenBank/DDBJ databases">
        <title>Transcriptome of Schizaphis graminum biotype I.</title>
        <authorList>
            <person name="Scully E.D."/>
            <person name="Geib S.M."/>
            <person name="Palmer N.A."/>
            <person name="Koch K."/>
            <person name="Bradshaw J."/>
            <person name="Heng-Moss T."/>
            <person name="Sarath G."/>
        </authorList>
    </citation>
    <scope>NUCLEOTIDE SEQUENCE</scope>
</reference>
<name>A0A2S2PEH2_SCHGA</name>
<evidence type="ECO:0000313" key="2">
    <source>
        <dbReference type="EMBL" id="MBY27784.1"/>
    </source>
</evidence>
<accession>A0A2S2PEH2</accession>
<dbReference type="InterPro" id="IPR036179">
    <property type="entry name" value="Ig-like_dom_sf"/>
</dbReference>
<gene>
    <name evidence="2" type="ORF">g.1019</name>
</gene>
<organism evidence="2">
    <name type="scientific">Schizaphis graminum</name>
    <name type="common">Green bug aphid</name>
    <dbReference type="NCBI Taxonomy" id="13262"/>
    <lineage>
        <taxon>Eukaryota</taxon>
        <taxon>Metazoa</taxon>
        <taxon>Ecdysozoa</taxon>
        <taxon>Arthropoda</taxon>
        <taxon>Hexapoda</taxon>
        <taxon>Insecta</taxon>
        <taxon>Pterygota</taxon>
        <taxon>Neoptera</taxon>
        <taxon>Paraneoptera</taxon>
        <taxon>Hemiptera</taxon>
        <taxon>Sternorrhyncha</taxon>
        <taxon>Aphidomorpha</taxon>
        <taxon>Aphidoidea</taxon>
        <taxon>Aphididae</taxon>
        <taxon>Aphidini</taxon>
        <taxon>Schizaphis</taxon>
    </lineage>
</organism>
<proteinExistence type="predicted"/>
<dbReference type="AlphaFoldDB" id="A0A2S2PEH2"/>
<dbReference type="Gene3D" id="2.60.40.10">
    <property type="entry name" value="Immunoglobulins"/>
    <property type="match status" value="1"/>
</dbReference>
<protein>
    <recommendedName>
        <fullName evidence="1">Ig-like domain-containing protein</fullName>
    </recommendedName>
</protein>
<feature type="domain" description="Ig-like" evidence="1">
    <location>
        <begin position="1"/>
        <end position="91"/>
    </location>
</feature>
<dbReference type="InterPro" id="IPR007110">
    <property type="entry name" value="Ig-like_dom"/>
</dbReference>
<dbReference type="SUPFAM" id="SSF48726">
    <property type="entry name" value="Immunoglobulin"/>
    <property type="match status" value="1"/>
</dbReference>
<evidence type="ECO:0000259" key="1">
    <source>
        <dbReference type="PROSITE" id="PS50835"/>
    </source>
</evidence>